<dbReference type="AlphaFoldDB" id="A0A6A6FXS1"/>
<name>A0A6A6FXS1_9PEZI</name>
<dbReference type="EMBL" id="ML992662">
    <property type="protein sequence ID" value="KAF2218038.1"/>
    <property type="molecule type" value="Genomic_DNA"/>
</dbReference>
<accession>A0A6A6FXS1</accession>
<organism evidence="2 3">
    <name type="scientific">Cercospora zeae-maydis SCOH1-5</name>
    <dbReference type="NCBI Taxonomy" id="717836"/>
    <lineage>
        <taxon>Eukaryota</taxon>
        <taxon>Fungi</taxon>
        <taxon>Dikarya</taxon>
        <taxon>Ascomycota</taxon>
        <taxon>Pezizomycotina</taxon>
        <taxon>Dothideomycetes</taxon>
        <taxon>Dothideomycetidae</taxon>
        <taxon>Mycosphaerellales</taxon>
        <taxon>Mycosphaerellaceae</taxon>
        <taxon>Cercospora</taxon>
    </lineage>
</organism>
<reference evidence="2" key="1">
    <citation type="journal article" date="2020" name="Stud. Mycol.">
        <title>101 Dothideomycetes genomes: a test case for predicting lifestyles and emergence of pathogens.</title>
        <authorList>
            <person name="Haridas S."/>
            <person name="Albert R."/>
            <person name="Binder M."/>
            <person name="Bloem J."/>
            <person name="Labutti K."/>
            <person name="Salamov A."/>
            <person name="Andreopoulos B."/>
            <person name="Baker S."/>
            <person name="Barry K."/>
            <person name="Bills G."/>
            <person name="Bluhm B."/>
            <person name="Cannon C."/>
            <person name="Castanera R."/>
            <person name="Culley D."/>
            <person name="Daum C."/>
            <person name="Ezra D."/>
            <person name="Gonzalez J."/>
            <person name="Henrissat B."/>
            <person name="Kuo A."/>
            <person name="Liang C."/>
            <person name="Lipzen A."/>
            <person name="Lutzoni F."/>
            <person name="Magnuson J."/>
            <person name="Mondo S."/>
            <person name="Nolan M."/>
            <person name="Ohm R."/>
            <person name="Pangilinan J."/>
            <person name="Park H.-J."/>
            <person name="Ramirez L."/>
            <person name="Alfaro M."/>
            <person name="Sun H."/>
            <person name="Tritt A."/>
            <person name="Yoshinaga Y."/>
            <person name="Zwiers L.-H."/>
            <person name="Turgeon B."/>
            <person name="Goodwin S."/>
            <person name="Spatafora J."/>
            <person name="Crous P."/>
            <person name="Grigoriev I."/>
        </authorList>
    </citation>
    <scope>NUCLEOTIDE SEQUENCE</scope>
    <source>
        <strain evidence="2">SCOH1-5</strain>
    </source>
</reference>
<feature type="region of interest" description="Disordered" evidence="1">
    <location>
        <begin position="90"/>
        <end position="117"/>
    </location>
</feature>
<evidence type="ECO:0000313" key="3">
    <source>
        <dbReference type="Proteomes" id="UP000799539"/>
    </source>
</evidence>
<protein>
    <submittedName>
        <fullName evidence="2">Uncharacterized protein</fullName>
    </submittedName>
</protein>
<sequence>MSLSRLKDRLQLHGDNQGGCLQSKVRSFQYAAYKSRLGPFAKNPSFTTDTVQAKQQSIARITTLFDITLSAVVRMTSSLAEIQKFCGGNARQSQAGTPTSVKALHGSPPRRQTRNIKPDQIRMTQSANVVEAAQPSSYSLDRYVNAPPERYEKLVTLGGSCDQTCALPAKEVSKTKPAKRKA</sequence>
<keyword evidence="3" id="KW-1185">Reference proteome</keyword>
<feature type="compositionally biased region" description="Polar residues" evidence="1">
    <location>
        <begin position="90"/>
        <end position="100"/>
    </location>
</feature>
<proteinExistence type="predicted"/>
<evidence type="ECO:0000313" key="2">
    <source>
        <dbReference type="EMBL" id="KAF2218038.1"/>
    </source>
</evidence>
<gene>
    <name evidence="2" type="ORF">CERZMDRAFT_92663</name>
</gene>
<evidence type="ECO:0000256" key="1">
    <source>
        <dbReference type="SAM" id="MobiDB-lite"/>
    </source>
</evidence>
<dbReference type="Proteomes" id="UP000799539">
    <property type="component" value="Unassembled WGS sequence"/>
</dbReference>